<proteinExistence type="predicted"/>
<name>A0ABX7XBL9_9FLAO</name>
<protein>
    <recommendedName>
        <fullName evidence="3">RHS repeat protein</fullName>
    </recommendedName>
</protein>
<dbReference type="EMBL" id="CP072842">
    <property type="protein sequence ID" value="QTV05294.1"/>
    <property type="molecule type" value="Genomic_DNA"/>
</dbReference>
<dbReference type="Proteomes" id="UP000672011">
    <property type="component" value="Chromosome"/>
</dbReference>
<accession>A0ABX7XBL9</accession>
<reference evidence="1 2" key="1">
    <citation type="journal article" date="2021" name="Int. J. Syst. Evol. Microbiol.">
        <title>Faecalibacter bovis sp. nov., isolated from cow faeces.</title>
        <authorList>
            <person name="Li F."/>
            <person name="Zhao W."/>
            <person name="Hong Q."/>
            <person name="Shao Q."/>
            <person name="Song J."/>
            <person name="Yang S."/>
        </authorList>
    </citation>
    <scope>NUCLEOTIDE SEQUENCE [LARGE SCALE GENOMIC DNA]</scope>
    <source>
        <strain evidence="1 2">ZY171143</strain>
    </source>
</reference>
<dbReference type="RefSeq" id="WP_230475923.1">
    <property type="nucleotide sequence ID" value="NZ_CP072842.1"/>
</dbReference>
<organism evidence="1 2">
    <name type="scientific">Faecalibacter bovis</name>
    <dbReference type="NCBI Taxonomy" id="2898187"/>
    <lineage>
        <taxon>Bacteria</taxon>
        <taxon>Pseudomonadati</taxon>
        <taxon>Bacteroidota</taxon>
        <taxon>Flavobacteriia</taxon>
        <taxon>Flavobacteriales</taxon>
        <taxon>Weeksellaceae</taxon>
        <taxon>Faecalibacter</taxon>
    </lineage>
</organism>
<keyword evidence="2" id="KW-1185">Reference proteome</keyword>
<evidence type="ECO:0000313" key="2">
    <source>
        <dbReference type="Proteomes" id="UP000672011"/>
    </source>
</evidence>
<reference evidence="2" key="2">
    <citation type="submission" date="2021-04" db="EMBL/GenBank/DDBJ databases">
        <title>Taxonomy of Flavobacteriaceae bacterium ZY171143.</title>
        <authorList>
            <person name="Li F."/>
        </authorList>
    </citation>
    <scope>NUCLEOTIDE SEQUENCE [LARGE SCALE GENOMIC DNA]</scope>
    <source>
        <strain evidence="2">ZY171143</strain>
    </source>
</reference>
<sequence>MIKKFSSILVLIGGILFAQTSDLEKEKIKNSPKSVEESFTKALIRANIIEDYIQEFHTKTSYNAKGFINVKEYYSDAGDLLFTENFTYDDLGKLVKRELISNDESITKIHDFEYTSEGYKETLSENEIIVSEIVYKIVEDKIVHQKETYFLEEGIFTERTNEYKGYLLIKTNVKYGKEGYVVSYKYNQNQLPIEEVVHDLKGQLVSKKRRMFDEKGNIVEENLYDNSGRLKTNNRINYVYDDKGNWTLRTQYANNLEQPVSNSKRTIRY</sequence>
<evidence type="ECO:0000313" key="1">
    <source>
        <dbReference type="EMBL" id="QTV05294.1"/>
    </source>
</evidence>
<evidence type="ECO:0008006" key="3">
    <source>
        <dbReference type="Google" id="ProtNLM"/>
    </source>
</evidence>
<gene>
    <name evidence="1" type="ORF">J9309_10980</name>
</gene>